<accession>A0A7S5R5F0</accession>
<evidence type="ECO:0000313" key="1">
    <source>
        <dbReference type="EMBL" id="QIG71317.1"/>
    </source>
</evidence>
<name>A0A7S5R5F0_9CAUD</name>
<proteinExistence type="predicted"/>
<evidence type="ECO:0000313" key="2">
    <source>
        <dbReference type="Proteomes" id="UP000629603"/>
    </source>
</evidence>
<sequence>MNKLDYCHDCARAHLQSVVERIAIKKNLKLEVINAGIPWQTFIVMNRDSQYWVQIDMKIDQISYHDIKEDLMFSYVDLDATLSEILK</sequence>
<reference evidence="1 2" key="1">
    <citation type="submission" date="2020-01" db="EMBL/GenBank/DDBJ databases">
        <title>Patterns of diversity and host range of bacteriophage communities associated with bean-nodulatin bacteria.</title>
        <authorList>
            <person name="Vann Cauwenberghe J."/>
            <person name="Santamaria R.I."/>
            <person name="Bustos P."/>
            <person name="Juarez S."/>
            <person name="Gonzalez V."/>
        </authorList>
    </citation>
    <scope>NUCLEOTIDE SEQUENCE [LARGE SCALE GENOMIC DNA]</scope>
</reference>
<gene>
    <name evidence="1" type="ORF">EVB93_210</name>
</gene>
<keyword evidence="2" id="KW-1185">Reference proteome</keyword>
<protein>
    <submittedName>
        <fullName evidence="1">Uncharacterized protein</fullName>
    </submittedName>
</protein>
<dbReference type="EMBL" id="MN988521">
    <property type="protein sequence ID" value="QIG71317.1"/>
    <property type="molecule type" value="Genomic_DNA"/>
</dbReference>
<dbReference type="Proteomes" id="UP000629603">
    <property type="component" value="Segment"/>
</dbReference>
<organism evidence="1 2">
    <name type="scientific">Rhizobium phage RHph_TM30</name>
    <dbReference type="NCBI Taxonomy" id="2509764"/>
    <lineage>
        <taxon>Viruses</taxon>
        <taxon>Duplodnaviria</taxon>
        <taxon>Heunggongvirae</taxon>
        <taxon>Uroviricota</taxon>
        <taxon>Caudoviricetes</taxon>
        <taxon>Kleczkowskaviridae</taxon>
        <taxon>Cuauhnahuacvirus</taxon>
        <taxon>Cuauhnahuacvirus TM30</taxon>
    </lineage>
</organism>